<feature type="compositionally biased region" description="Polar residues" evidence="1">
    <location>
        <begin position="447"/>
        <end position="464"/>
    </location>
</feature>
<evidence type="ECO:0000256" key="1">
    <source>
        <dbReference type="SAM" id="MobiDB-lite"/>
    </source>
</evidence>
<dbReference type="SUPFAM" id="SSF54001">
    <property type="entry name" value="Cysteine proteinases"/>
    <property type="match status" value="1"/>
</dbReference>
<evidence type="ECO:0000259" key="2">
    <source>
        <dbReference type="PROSITE" id="PS50802"/>
    </source>
</evidence>
<feature type="region of interest" description="Disordered" evidence="1">
    <location>
        <begin position="612"/>
        <end position="666"/>
    </location>
</feature>
<dbReference type="Pfam" id="PF20266">
    <property type="entry name" value="Mab-21_C"/>
    <property type="match status" value="1"/>
</dbReference>
<dbReference type="PANTHER" id="PTHR10656">
    <property type="entry name" value="CELL FATE DETERMINING PROTEIN MAB21-RELATED"/>
    <property type="match status" value="1"/>
</dbReference>
<proteinExistence type="predicted"/>
<protein>
    <recommendedName>
        <fullName evidence="2">OTU domain-containing protein</fullName>
    </recommendedName>
</protein>
<dbReference type="InterPro" id="IPR046906">
    <property type="entry name" value="Mab-21_HhH/H2TH-like"/>
</dbReference>
<feature type="region of interest" description="Disordered" evidence="1">
    <location>
        <begin position="921"/>
        <end position="941"/>
    </location>
</feature>
<dbReference type="PROSITE" id="PS50802">
    <property type="entry name" value="OTU"/>
    <property type="match status" value="1"/>
</dbReference>
<keyword evidence="4" id="KW-1185">Reference proteome</keyword>
<feature type="compositionally biased region" description="Basic and acidic residues" evidence="1">
    <location>
        <begin position="467"/>
        <end position="477"/>
    </location>
</feature>
<feature type="compositionally biased region" description="Polar residues" evidence="1">
    <location>
        <begin position="516"/>
        <end position="525"/>
    </location>
</feature>
<dbReference type="Proteomes" id="UP000507470">
    <property type="component" value="Unassembled WGS sequence"/>
</dbReference>
<evidence type="ECO:0000313" key="3">
    <source>
        <dbReference type="EMBL" id="CAC5390895.1"/>
    </source>
</evidence>
<accession>A0A6J8C3C8</accession>
<dbReference type="SMART" id="SM01265">
    <property type="entry name" value="Mab-21"/>
    <property type="match status" value="1"/>
</dbReference>
<feature type="compositionally biased region" description="Polar residues" evidence="1">
    <location>
        <begin position="868"/>
        <end position="890"/>
    </location>
</feature>
<feature type="region of interest" description="Disordered" evidence="1">
    <location>
        <begin position="283"/>
        <end position="309"/>
    </location>
</feature>
<evidence type="ECO:0000313" key="4">
    <source>
        <dbReference type="Proteomes" id="UP000507470"/>
    </source>
</evidence>
<dbReference type="Pfam" id="PF02338">
    <property type="entry name" value="OTU"/>
    <property type="match status" value="1"/>
</dbReference>
<organism evidence="3 4">
    <name type="scientific">Mytilus coruscus</name>
    <name type="common">Sea mussel</name>
    <dbReference type="NCBI Taxonomy" id="42192"/>
    <lineage>
        <taxon>Eukaryota</taxon>
        <taxon>Metazoa</taxon>
        <taxon>Spiralia</taxon>
        <taxon>Lophotrochozoa</taxon>
        <taxon>Mollusca</taxon>
        <taxon>Bivalvia</taxon>
        <taxon>Autobranchia</taxon>
        <taxon>Pteriomorphia</taxon>
        <taxon>Mytilida</taxon>
        <taxon>Mytiloidea</taxon>
        <taxon>Mytilidae</taxon>
        <taxon>Mytilinae</taxon>
        <taxon>Mytilus</taxon>
    </lineage>
</organism>
<dbReference type="InterPro" id="IPR038765">
    <property type="entry name" value="Papain-like_cys_pep_sf"/>
</dbReference>
<feature type="region of interest" description="Disordered" evidence="1">
    <location>
        <begin position="771"/>
        <end position="795"/>
    </location>
</feature>
<feature type="region of interest" description="Disordered" evidence="1">
    <location>
        <begin position="509"/>
        <end position="533"/>
    </location>
</feature>
<dbReference type="PANTHER" id="PTHR10656:SF69">
    <property type="entry name" value="MAB-21-LIKE HHH_H2TH-LIKE DOMAIN-CONTAINING PROTEIN"/>
    <property type="match status" value="1"/>
</dbReference>
<feature type="region of interest" description="Disordered" evidence="1">
    <location>
        <begin position="447"/>
        <end position="482"/>
    </location>
</feature>
<dbReference type="Gene3D" id="3.90.70.80">
    <property type="match status" value="1"/>
</dbReference>
<dbReference type="CDD" id="cd22758">
    <property type="entry name" value="OTU_232R-like"/>
    <property type="match status" value="1"/>
</dbReference>
<feature type="domain" description="OTU" evidence="2">
    <location>
        <begin position="1010"/>
        <end position="1142"/>
    </location>
</feature>
<dbReference type="InterPro" id="IPR024810">
    <property type="entry name" value="MAB21L/cGLR"/>
</dbReference>
<reference evidence="3 4" key="1">
    <citation type="submission" date="2020-06" db="EMBL/GenBank/DDBJ databases">
        <authorList>
            <person name="Li R."/>
            <person name="Bekaert M."/>
        </authorList>
    </citation>
    <scope>NUCLEOTIDE SEQUENCE [LARGE SCALE GENOMIC DNA]</scope>
    <source>
        <strain evidence="4">wild</strain>
    </source>
</reference>
<dbReference type="EMBL" id="CACVKT020004646">
    <property type="protein sequence ID" value="CAC5390895.1"/>
    <property type="molecule type" value="Genomic_DNA"/>
</dbReference>
<feature type="region of interest" description="Disordered" evidence="1">
    <location>
        <begin position="868"/>
        <end position="892"/>
    </location>
</feature>
<dbReference type="InterPro" id="IPR003323">
    <property type="entry name" value="OTU_dom"/>
</dbReference>
<sequence>MNEDEDDESGVGSMYNRQEAKHSNISFIWGSPLHKMADIEGTDPYDTVDLVDLNADIDSIGLDNQHTTVARGNSYESPYHSDTESSQNTFAIFGYDNLGDLDTSDDEFTESKPVHDFIHLSPTETQPCHEGQNLLLGKLKGFPIHVGGPAELEENRHKQNAHELTKPVYPTLNAKDEKTEHRSDEKDSDIFETTSTDEFSHDQYSHMTNDTVRNPCQEKKEVTIENKCETIAPKQTMSYKEHDNLEKEKQMSTNNYQANRSIATQYHDEEMTEVPTASITEKEPITEEAEEKIKTDKKKSDHLAKSSCEREVENKRNEIVIDLIETSIQSERTTEINFDITNQTPEDIEIGLDHAPTVLYDETYNDRQLMKSVKETSPNIVNEELSTPSDKDFLEASYTSEIKDSFSVPVNTNNFANSPGHSHVEGFSEISYLNVEHDVVDNAVLSASSDRGETNPQLQQSPNINEEESHTENKIEDAEPLNLTKHDIQSELSINRSIKGNLNIIDNSSKAEHKNYPNSTKSSGETIPEKREESKKIYFTNDSTEYVALTQTKETRKGNNQFHCNIKSSIIVKQSLQDHTNRRQKPKVLAVKKEFDNSMNFVKDLCLIGSNNLKRSRSRGSPEIKTTTDLESNSLSPIEKRLSDSGSEPENVLAGDGNNDLNITPYPADRQSLGILSNHENTDRLSVADTYGISETTKEMELCEESRENNSDHTFIVRHFGNKGELNDCQHRSISNKFDKFGELNITKSLKGIEDIEFKYKTRCQQIELSKSESKDASTIKSLPKHTEHENSEFSEWQRLGNQNMPLDDSFEVKANQPWSLKPNQNWSQDDQDQWIPKFNQTSHRQSRMPYQDSNDLYHQETMSFPYSHSHSNVTANTHQSENRVSQSNPEDNHYLNQEYYETHSPEHSNHLENNEQFSTYSNFTPEKDDHQSPKHNQIMGSGNSQLWKSHQSTVDKPISNMPLVTRYKGNGSSSWYSTEHSNEGECNCCKCTVKQNLSLLTEFMEKMGYEVKNVSSDGNCLFAAIVDQLRINGDFSFTTGSLRKKAVQFLRQRPHVDEHTHLEAFLTDETWDEYLAKMAMDGQWGDDIILKGISELTGRRIIVYSSFMSKTELTPTNLYEKDELYIGHIKSLMHFVSLRPYYWESLWTLRATSIRARNIIDDMRLDSTLLRSCEEEALKKIDELREAIAKGEVDCNGKFQEIEQIFRDLRRSMHKQTTELLEDTQDTMNDLLHQRFEVDKLSGIPMIHLSYLMKLLIQPRHFRNTLEDLESVFESKKDTITRIGTGSLDLNVNLINFTAALQHFEMLAKKVQRNTKPMPLTFVLKLPKGDYLIVDRTEDHGSRLSERSLIVDDTDTYPGYTHLIPANTSYWSGCVEWLSCKEAFLRGLPNKCRPKTLFQEYTQISVQLLDGLDCNFWPRQAQSWTQRNPISGWPSEKIFREASEKGCTVVKRAHEFSENPDIEWQFVFKEAENVLVRSFDDSMMFCFRVFKTLVDHHTRTLKVRLKTYSLLTAMLYCSEIIPQKAWSTNPGGCIMYKVVWLLQSIAKHNIPNYFIPENNMIEHIEDHDLRDLEVRLQVLRWFPFASVYFLLESHSFQNLSVIDNVESSIEEYKTSKDKHKLIESVFVPLCFKLATENMRYKIFRFYNKALDFLDVGFEQTAGVTEEHSMTFKDFILSFLTSVRDNEIILPFAQLVDKEKKTNICQDMLKNKAALPISDILGPEYKGEWRHVHVNVTDDKWNSIYELTGQLHTSYELEECAEILRCSISILQKDLRDDGTDYSGITDDDTKKQLTKSRYQQVYFTLRYLVTFYKHLSKCYESMDKLELFQEHIHDYEEIVGRIDSRLHYESVAKLYRQLGNTEKAKELEDKVTSMKGSGEQQKPRPLLVIIT</sequence>
<dbReference type="OrthoDB" id="415023at2759"/>
<dbReference type="Gene3D" id="1.10.1410.40">
    <property type="match status" value="1"/>
</dbReference>
<name>A0A6J8C3C8_MYTCO</name>
<gene>
    <name evidence="3" type="ORF">MCOR_25953</name>
</gene>